<dbReference type="Pfam" id="PF01047">
    <property type="entry name" value="MarR"/>
    <property type="match status" value="1"/>
</dbReference>
<dbReference type="PANTHER" id="PTHR42756">
    <property type="entry name" value="TRANSCRIPTIONAL REGULATOR, MARR"/>
    <property type="match status" value="1"/>
</dbReference>
<reference evidence="6" key="1">
    <citation type="submission" date="2017-04" db="EMBL/GenBank/DDBJ databases">
        <authorList>
            <person name="Song Y."/>
            <person name="Cho B.-K."/>
        </authorList>
    </citation>
    <scope>NUCLEOTIDE SEQUENCE [LARGE SCALE GENOMIC DNA]</scope>
    <source>
        <strain evidence="6">SL1</strain>
    </source>
</reference>
<evidence type="ECO:0000313" key="5">
    <source>
        <dbReference type="EMBL" id="AWI03444.1"/>
    </source>
</evidence>
<dbReference type="InterPro" id="IPR000835">
    <property type="entry name" value="HTH_MarR-typ"/>
</dbReference>
<sequence length="149" mass="17718">MKDLDSHILREIGTLSRCIHSISDLKFKEINLQKGQFTFLTRICENQGINQIDLSNLLKVDKTTTTKAIQKLIEAGYIDKKRDDIDKRMWRLYPKEKALEVYTFIIEEENRNIEACFKNFNSEEKELVSKLVKKMRENIESDWKEIKNF</sequence>
<dbReference type="SUPFAM" id="SSF46785">
    <property type="entry name" value="Winged helix' DNA-binding domain"/>
    <property type="match status" value="1"/>
</dbReference>
<dbReference type="EMBL" id="CP020953">
    <property type="protein sequence ID" value="AWI03444.1"/>
    <property type="molecule type" value="Genomic_DNA"/>
</dbReference>
<feature type="domain" description="HTH marR-type" evidence="4">
    <location>
        <begin position="5"/>
        <end position="137"/>
    </location>
</feature>
<gene>
    <name evidence="5" type="ORF">B9W14_02710</name>
</gene>
<name>A0A2U8DMM1_9CLOT</name>
<dbReference type="GO" id="GO:0003677">
    <property type="term" value="F:DNA binding"/>
    <property type="evidence" value="ECO:0007669"/>
    <property type="project" value="UniProtKB-KW"/>
</dbReference>
<dbReference type="PANTHER" id="PTHR42756:SF2">
    <property type="entry name" value="MARR FAMILY REGULATORY PROTEIN"/>
    <property type="match status" value="1"/>
</dbReference>
<dbReference type="KEGG" id="cdrk:B9W14_02710"/>
<organism evidence="5 6">
    <name type="scientific">Clostridium drakei</name>
    <dbReference type="NCBI Taxonomy" id="332101"/>
    <lineage>
        <taxon>Bacteria</taxon>
        <taxon>Bacillati</taxon>
        <taxon>Bacillota</taxon>
        <taxon>Clostridia</taxon>
        <taxon>Eubacteriales</taxon>
        <taxon>Clostridiaceae</taxon>
        <taxon>Clostridium</taxon>
    </lineage>
</organism>
<dbReference type="GO" id="GO:0003700">
    <property type="term" value="F:DNA-binding transcription factor activity"/>
    <property type="evidence" value="ECO:0007669"/>
    <property type="project" value="InterPro"/>
</dbReference>
<dbReference type="OrthoDB" id="6462103at2"/>
<evidence type="ECO:0000256" key="2">
    <source>
        <dbReference type="ARBA" id="ARBA00023125"/>
    </source>
</evidence>
<evidence type="ECO:0000313" key="6">
    <source>
        <dbReference type="Proteomes" id="UP000244910"/>
    </source>
</evidence>
<evidence type="ECO:0000256" key="1">
    <source>
        <dbReference type="ARBA" id="ARBA00023015"/>
    </source>
</evidence>
<keyword evidence="3" id="KW-0804">Transcription</keyword>
<evidence type="ECO:0000259" key="4">
    <source>
        <dbReference type="PROSITE" id="PS50995"/>
    </source>
</evidence>
<keyword evidence="1" id="KW-0805">Transcription regulation</keyword>
<proteinExistence type="predicted"/>
<evidence type="ECO:0000256" key="3">
    <source>
        <dbReference type="ARBA" id="ARBA00023163"/>
    </source>
</evidence>
<dbReference type="PROSITE" id="PS50995">
    <property type="entry name" value="HTH_MARR_2"/>
    <property type="match status" value="1"/>
</dbReference>
<accession>A0A2U8DMM1</accession>
<dbReference type="SMART" id="SM00347">
    <property type="entry name" value="HTH_MARR"/>
    <property type="match status" value="1"/>
</dbReference>
<dbReference type="Gene3D" id="1.10.10.10">
    <property type="entry name" value="Winged helix-like DNA-binding domain superfamily/Winged helix DNA-binding domain"/>
    <property type="match status" value="1"/>
</dbReference>
<dbReference type="InterPro" id="IPR036390">
    <property type="entry name" value="WH_DNA-bd_sf"/>
</dbReference>
<dbReference type="Proteomes" id="UP000244910">
    <property type="component" value="Chromosome"/>
</dbReference>
<dbReference type="InterPro" id="IPR036388">
    <property type="entry name" value="WH-like_DNA-bd_sf"/>
</dbReference>
<dbReference type="PRINTS" id="PR00598">
    <property type="entry name" value="HTHMARR"/>
</dbReference>
<keyword evidence="6" id="KW-1185">Reference proteome</keyword>
<protein>
    <submittedName>
        <fullName evidence="5">MarR family transcriptional regulator</fullName>
    </submittedName>
</protein>
<dbReference type="AlphaFoldDB" id="A0A2U8DMM1"/>
<keyword evidence="2" id="KW-0238">DNA-binding</keyword>